<dbReference type="Pfam" id="PF00313">
    <property type="entry name" value="CSD"/>
    <property type="match status" value="1"/>
</dbReference>
<dbReference type="InterPro" id="IPR050181">
    <property type="entry name" value="Cold_shock_domain"/>
</dbReference>
<gene>
    <name evidence="5" type="primary">cspA</name>
    <name evidence="5" type="ORF">CFX0092_A1243</name>
</gene>
<dbReference type="PROSITE" id="PS51857">
    <property type="entry name" value="CSD_2"/>
    <property type="match status" value="1"/>
</dbReference>
<dbReference type="RefSeq" id="WP_095042659.1">
    <property type="nucleotide sequence ID" value="NZ_LN890655.1"/>
</dbReference>
<dbReference type="Proteomes" id="UP000215027">
    <property type="component" value="Chromosome I"/>
</dbReference>
<dbReference type="KEGG" id="pbf:CFX0092_A1243"/>
<dbReference type="AlphaFoldDB" id="A0A160SZT5"/>
<dbReference type="PRINTS" id="PR00050">
    <property type="entry name" value="COLDSHOCK"/>
</dbReference>
<accession>A0A160SZT5</accession>
<evidence type="ECO:0000256" key="1">
    <source>
        <dbReference type="ARBA" id="ARBA00004496"/>
    </source>
</evidence>
<dbReference type="PANTHER" id="PTHR11544">
    <property type="entry name" value="COLD SHOCK DOMAIN CONTAINING PROTEINS"/>
    <property type="match status" value="1"/>
</dbReference>
<evidence type="ECO:0000256" key="3">
    <source>
        <dbReference type="RuleBase" id="RU000408"/>
    </source>
</evidence>
<keyword evidence="6" id="KW-1185">Reference proteome</keyword>
<dbReference type="Gene3D" id="2.40.50.140">
    <property type="entry name" value="Nucleic acid-binding proteins"/>
    <property type="match status" value="1"/>
</dbReference>
<organism evidence="5 6">
    <name type="scientific">Candidatus Promineifilum breve</name>
    <dbReference type="NCBI Taxonomy" id="1806508"/>
    <lineage>
        <taxon>Bacteria</taxon>
        <taxon>Bacillati</taxon>
        <taxon>Chloroflexota</taxon>
        <taxon>Ardenticatenia</taxon>
        <taxon>Candidatus Promineifilales</taxon>
        <taxon>Candidatus Promineifilaceae</taxon>
        <taxon>Candidatus Promineifilum</taxon>
    </lineage>
</organism>
<keyword evidence="2" id="KW-0963">Cytoplasm</keyword>
<evidence type="ECO:0000313" key="5">
    <source>
        <dbReference type="EMBL" id="CUS03121.2"/>
    </source>
</evidence>
<reference evidence="5" key="1">
    <citation type="submission" date="2016-01" db="EMBL/GenBank/DDBJ databases">
        <authorList>
            <person name="Mcilroy J.S."/>
            <person name="Karst M S."/>
            <person name="Albertsen M."/>
        </authorList>
    </citation>
    <scope>NUCLEOTIDE SEQUENCE</scope>
    <source>
        <strain evidence="5">Cfx-K</strain>
    </source>
</reference>
<dbReference type="GO" id="GO:0003676">
    <property type="term" value="F:nucleic acid binding"/>
    <property type="evidence" value="ECO:0007669"/>
    <property type="project" value="InterPro"/>
</dbReference>
<dbReference type="InterPro" id="IPR019844">
    <property type="entry name" value="CSD_CS"/>
</dbReference>
<dbReference type="SMART" id="SM00357">
    <property type="entry name" value="CSP"/>
    <property type="match status" value="1"/>
</dbReference>
<dbReference type="OrthoDB" id="9810590at2"/>
<dbReference type="SUPFAM" id="SSF50249">
    <property type="entry name" value="Nucleic acid-binding proteins"/>
    <property type="match status" value="1"/>
</dbReference>
<evidence type="ECO:0000256" key="2">
    <source>
        <dbReference type="ARBA" id="ARBA00022490"/>
    </source>
</evidence>
<dbReference type="PIRSF" id="PIRSF002599">
    <property type="entry name" value="Cold_shock_A"/>
    <property type="match status" value="1"/>
</dbReference>
<dbReference type="InterPro" id="IPR012340">
    <property type="entry name" value="NA-bd_OB-fold"/>
</dbReference>
<evidence type="ECO:0000259" key="4">
    <source>
        <dbReference type="PROSITE" id="PS51857"/>
    </source>
</evidence>
<evidence type="ECO:0000313" key="6">
    <source>
        <dbReference type="Proteomes" id="UP000215027"/>
    </source>
</evidence>
<dbReference type="GO" id="GO:0005737">
    <property type="term" value="C:cytoplasm"/>
    <property type="evidence" value="ECO:0007669"/>
    <property type="project" value="UniProtKB-SubCell"/>
</dbReference>
<dbReference type="EMBL" id="LN890655">
    <property type="protein sequence ID" value="CUS03121.2"/>
    <property type="molecule type" value="Genomic_DNA"/>
</dbReference>
<sequence length="71" mass="8202">MFRETGIVKWFSRLKGYGFINPDQGDKEVFVHYSAIHGDGYKNLFEGDKVEYDLIDQGKGPQAKNVEPRHQ</sequence>
<dbReference type="CDD" id="cd04458">
    <property type="entry name" value="CSP_CDS"/>
    <property type="match status" value="1"/>
</dbReference>
<dbReference type="PROSITE" id="PS00352">
    <property type="entry name" value="CSD_1"/>
    <property type="match status" value="1"/>
</dbReference>
<dbReference type="InterPro" id="IPR012156">
    <property type="entry name" value="Cold_shock_CspA"/>
</dbReference>
<comment type="subcellular location">
    <subcellularLocation>
        <location evidence="1 3">Cytoplasm</location>
    </subcellularLocation>
</comment>
<dbReference type="InterPro" id="IPR011129">
    <property type="entry name" value="CSD"/>
</dbReference>
<protein>
    <submittedName>
        <fullName evidence="5">Major cold shock protein</fullName>
    </submittedName>
</protein>
<dbReference type="FunFam" id="2.40.50.140:FF:000006">
    <property type="entry name" value="Cold shock protein CspC"/>
    <property type="match status" value="1"/>
</dbReference>
<dbReference type="InterPro" id="IPR002059">
    <property type="entry name" value="CSP_DNA-bd"/>
</dbReference>
<name>A0A160SZT5_9CHLR</name>
<proteinExistence type="predicted"/>
<feature type="domain" description="CSD" evidence="4">
    <location>
        <begin position="3"/>
        <end position="68"/>
    </location>
</feature>